<name>A0A0R1RZL0_9LACO</name>
<dbReference type="EMBL" id="AZEX01000006">
    <property type="protein sequence ID" value="KRL61774.1"/>
    <property type="molecule type" value="Genomic_DNA"/>
</dbReference>
<evidence type="ECO:0000313" key="2">
    <source>
        <dbReference type="Proteomes" id="UP000051264"/>
    </source>
</evidence>
<reference evidence="1 2" key="1">
    <citation type="journal article" date="2015" name="Genome Announc.">
        <title>Expanding the biotechnology potential of lactobacilli through comparative genomics of 213 strains and associated genera.</title>
        <authorList>
            <person name="Sun Z."/>
            <person name="Harris H.M."/>
            <person name="McCann A."/>
            <person name="Guo C."/>
            <person name="Argimon S."/>
            <person name="Zhang W."/>
            <person name="Yang X."/>
            <person name="Jeffery I.B."/>
            <person name="Cooney J.C."/>
            <person name="Kagawa T.F."/>
            <person name="Liu W."/>
            <person name="Song Y."/>
            <person name="Salvetti E."/>
            <person name="Wrobel A."/>
            <person name="Rasinkangas P."/>
            <person name="Parkhill J."/>
            <person name="Rea M.C."/>
            <person name="O'Sullivan O."/>
            <person name="Ritari J."/>
            <person name="Douillard F.P."/>
            <person name="Paul Ross R."/>
            <person name="Yang R."/>
            <person name="Briner A.E."/>
            <person name="Felis G.E."/>
            <person name="de Vos W.M."/>
            <person name="Barrangou R."/>
            <person name="Klaenhammer T.R."/>
            <person name="Caufield P.W."/>
            <person name="Cui Y."/>
            <person name="Zhang H."/>
            <person name="O'Toole P.W."/>
        </authorList>
    </citation>
    <scope>NUCLEOTIDE SEQUENCE [LARGE SCALE GENOMIC DNA]</scope>
    <source>
        <strain evidence="1 2">DSM 14340</strain>
    </source>
</reference>
<dbReference type="STRING" id="1423747.FC69_GL001999"/>
<protein>
    <submittedName>
        <fullName evidence="1">Uncharacterized protein</fullName>
    </submittedName>
</protein>
<organism evidence="1 2">
    <name type="scientific">Latilactobacillus fuchuensis DSM 14340 = JCM 11249</name>
    <dbReference type="NCBI Taxonomy" id="1423747"/>
    <lineage>
        <taxon>Bacteria</taxon>
        <taxon>Bacillati</taxon>
        <taxon>Bacillota</taxon>
        <taxon>Bacilli</taxon>
        <taxon>Lactobacillales</taxon>
        <taxon>Lactobacillaceae</taxon>
        <taxon>Latilactobacillus</taxon>
    </lineage>
</organism>
<evidence type="ECO:0000313" key="1">
    <source>
        <dbReference type="EMBL" id="KRL61774.1"/>
    </source>
</evidence>
<comment type="caution">
    <text evidence="1">The sequence shown here is derived from an EMBL/GenBank/DDBJ whole genome shotgun (WGS) entry which is preliminary data.</text>
</comment>
<dbReference type="PATRIC" id="fig|1423747.3.peg.2033"/>
<proteinExistence type="predicted"/>
<dbReference type="Proteomes" id="UP000051264">
    <property type="component" value="Unassembled WGS sequence"/>
</dbReference>
<dbReference type="AlphaFoldDB" id="A0A0R1RZL0"/>
<gene>
    <name evidence="1" type="ORF">FC69_GL001999</name>
</gene>
<dbReference type="RefSeq" id="WP_025083778.1">
    <property type="nucleotide sequence ID" value="NZ_AZEX01000006.1"/>
</dbReference>
<accession>A0A0R1RZL0</accession>
<sequence>MPDNQTFKSDTDNANQHAKDLTINTEFKAIHDFTYASSPATKQIGEVLNQLDTVVKSFSELTLQNSNDIKKIAKAHEDSDILQAEKWRNEQ</sequence>